<dbReference type="EMBL" id="JNBR01001486">
    <property type="protein sequence ID" value="OQR86734.1"/>
    <property type="molecule type" value="Genomic_DNA"/>
</dbReference>
<feature type="compositionally biased region" description="Basic and acidic residues" evidence="6">
    <location>
        <begin position="74"/>
        <end position="84"/>
    </location>
</feature>
<sequence>MRARWSVMRIMPILYENIALTGRSGICVRALFDDFEPTKDTAVREACWAILRHGRHQHLPMRYYHVEHAETITPVKPEHTEPAPKKRKAVKIPAKPKAKKKRRKANDSGSESPWNDSGGESDVPFTTVAGPVAKKPTPSRPSVQKPTPCDTTHEVDARSISFANAYIDPSLYVVADEAFRLKVLGVSAEEGDINPTHWDILELVGQRREAGITIPDLASILFNGDVKRIHHFIDSLISRKLCVKRIISVTSKRFNMIHLARFAAHFHPNMVAPGAFFEDEYMNKAAIVTRIHTSMTAHKEATAVFADVAKRFGWSKRLQETIRNYIAQETNRDPAYHVQLFMATCRSGYRSMGRKLWCLKLVEANPTASVEGFRLSHPTRCEMGPLEYIYRLIEAAPEGLTIPQVRDMCGMPDKTCYKKIQALLVSYDLETEKLLMGRSTLYRFRVRGADNKPTLALVKPEATAEAKEDAVYRPSLRTAIEEAGLQPVANVMDMRTEFALESVKQKQVLALATFRRMLVLREHRGATKSRSFTDHRTITKIFQRLVKANEVVFIDVLVPSSDPRHMRKVRCVALPSAVAEPDQPAIKRFIDEFTHEDLSDLGLLYSDPSFKIVVRDPAAATKTPLAKTVLYSRQPVVVPERSSVLIGQQNRRLGMAFGLACRTKLLHLALCEILQARGLWDASSASITFSLQHVLPHLRLHDFVHIFGCQDRLSPAEEAEMAAVLKKERADWSSLSSAVRDKVVKNKWRRVRRLMDNLRDLELVVQEDAVASASVVPTVFDDVDDMVLRAAEDTVTGGTFILNRASIAIPIVEEADKSARVAVRDVASYVRPVTFFRHKRMADNKLPVVHTFATLTDVRHYWDVIEAISVERTRFELVGDNGVPAPHYVAPIMFVSSSSYVRHAWIDLVSSRAQVKKKSTMAARLKIHQRHSYNVLAYQPRVARKVKKQKVALEPIRIKMRYPLVEAAEERALQLYFQELPGTWAIQVPPELRLPNEEKAIFRNPRLGRAKVNYTAISAEIGHVKPMNLKRRIHELLKDPVQRKRRRELEAEMLARKNPSGLFLEEAAVRSSPRLYSCFTRAIQMMVEPDDEYEPRVADALFASWSTTELQMVWRYLYFSHMLAKTTVKDLGHRRGFSLAPITFDFLRLAPTLHPLTMFTEAANVAASFSNLDDLEVAVPENTGSGTMAVLLAGAVQGNLALVPILDDPRALEVFDAPRKKGHAKYVDGVAGHLVRFTQGRPDLIDSKWTVSARPLDADEDDEEDEDAAAESDDDGKAPWTCHCLHRHASMAVCATQLETKLLRAITDAGETGVADSELAKRHRQYSPHQVLERVQALVAASKVVEAHSFADVRYVAAAVADLWQLRAYNFRDGNVEFDASRVAVSRPWLKLDGEVNKKFLLVLKREVAMMVWRYPGMCERDIQAQFRGLLGLQDARCLCFMLVDDGVLYCQALSKVPPASLFSQSTTPTLVPGEYHMDRAEFTLRFFPTTACMENLGLIVDDLLLS</sequence>
<dbReference type="InterPro" id="IPR007309">
    <property type="entry name" value="TFIIIC_Bblock-bd"/>
</dbReference>
<dbReference type="GO" id="GO:0005634">
    <property type="term" value="C:nucleus"/>
    <property type="evidence" value="ECO:0007669"/>
    <property type="project" value="UniProtKB-SubCell"/>
</dbReference>
<feature type="compositionally biased region" description="Acidic residues" evidence="6">
    <location>
        <begin position="1258"/>
        <end position="1274"/>
    </location>
</feature>
<dbReference type="GO" id="GO:0042791">
    <property type="term" value="P:5S class rRNA transcription by RNA polymerase III"/>
    <property type="evidence" value="ECO:0007669"/>
    <property type="project" value="TreeGrafter"/>
</dbReference>
<evidence type="ECO:0000256" key="3">
    <source>
        <dbReference type="ARBA" id="ARBA00023125"/>
    </source>
</evidence>
<gene>
    <name evidence="9" type="ORF">ACHHYP_10001</name>
</gene>
<dbReference type="PANTHER" id="PTHR15180:SF1">
    <property type="entry name" value="GENERAL TRANSCRIPTION FACTOR 3C POLYPEPTIDE 1"/>
    <property type="match status" value="1"/>
</dbReference>
<evidence type="ECO:0000256" key="4">
    <source>
        <dbReference type="ARBA" id="ARBA00023163"/>
    </source>
</evidence>
<dbReference type="Proteomes" id="UP000243579">
    <property type="component" value="Unassembled WGS sequence"/>
</dbReference>
<feature type="region of interest" description="Disordered" evidence="6">
    <location>
        <begin position="1255"/>
        <end position="1276"/>
    </location>
</feature>
<name>A0A1V9YLZ7_ACHHY</name>
<feature type="compositionally biased region" description="Basic residues" evidence="6">
    <location>
        <begin position="85"/>
        <end position="104"/>
    </location>
</feature>
<dbReference type="InterPro" id="IPR044210">
    <property type="entry name" value="Tfc3-like"/>
</dbReference>
<feature type="region of interest" description="Disordered" evidence="6">
    <location>
        <begin position="74"/>
        <end position="153"/>
    </location>
</feature>
<protein>
    <submittedName>
        <fullName evidence="9">Uncharacterized protein</fullName>
    </submittedName>
</protein>
<feature type="domain" description="GTF3C1 extended winged-helix" evidence="8">
    <location>
        <begin position="492"/>
        <end position="597"/>
    </location>
</feature>
<dbReference type="InterPro" id="IPR056467">
    <property type="entry name" value="eWH_GTF3C1"/>
</dbReference>
<dbReference type="GO" id="GO:0000127">
    <property type="term" value="C:transcription factor TFIIIC complex"/>
    <property type="evidence" value="ECO:0007669"/>
    <property type="project" value="InterPro"/>
</dbReference>
<accession>A0A1V9YLZ7</accession>
<dbReference type="GO" id="GO:0006384">
    <property type="term" value="P:transcription initiation at RNA polymerase III promoter"/>
    <property type="evidence" value="ECO:0007669"/>
    <property type="project" value="InterPro"/>
</dbReference>
<evidence type="ECO:0000256" key="6">
    <source>
        <dbReference type="SAM" id="MobiDB-lite"/>
    </source>
</evidence>
<comment type="caution">
    <text evidence="9">The sequence shown here is derived from an EMBL/GenBank/DDBJ whole genome shotgun (WGS) entry which is preliminary data.</text>
</comment>
<evidence type="ECO:0000256" key="5">
    <source>
        <dbReference type="ARBA" id="ARBA00023242"/>
    </source>
</evidence>
<keyword evidence="10" id="KW-1185">Reference proteome</keyword>
<evidence type="ECO:0000259" key="8">
    <source>
        <dbReference type="Pfam" id="PF24101"/>
    </source>
</evidence>
<keyword evidence="4" id="KW-0804">Transcription</keyword>
<dbReference type="GO" id="GO:0003677">
    <property type="term" value="F:DNA binding"/>
    <property type="evidence" value="ECO:0007669"/>
    <property type="project" value="UniProtKB-KW"/>
</dbReference>
<keyword evidence="5" id="KW-0539">Nucleus</keyword>
<keyword evidence="2" id="KW-0597">Phosphoprotein</keyword>
<dbReference type="STRING" id="1202772.A0A1V9YLZ7"/>
<evidence type="ECO:0000313" key="10">
    <source>
        <dbReference type="Proteomes" id="UP000243579"/>
    </source>
</evidence>
<proteinExistence type="predicted"/>
<dbReference type="Pfam" id="PF24101">
    <property type="entry name" value="WHD_GTF3C1"/>
    <property type="match status" value="1"/>
</dbReference>
<reference evidence="9 10" key="1">
    <citation type="journal article" date="2014" name="Genome Biol. Evol.">
        <title>The secreted proteins of Achlya hypogyna and Thraustotheca clavata identify the ancestral oomycete secretome and reveal gene acquisitions by horizontal gene transfer.</title>
        <authorList>
            <person name="Misner I."/>
            <person name="Blouin N."/>
            <person name="Leonard G."/>
            <person name="Richards T.A."/>
            <person name="Lane C.E."/>
        </authorList>
    </citation>
    <scope>NUCLEOTIDE SEQUENCE [LARGE SCALE GENOMIC DNA]</scope>
    <source>
        <strain evidence="9 10">ATCC 48635</strain>
    </source>
</reference>
<evidence type="ECO:0000256" key="1">
    <source>
        <dbReference type="ARBA" id="ARBA00004123"/>
    </source>
</evidence>
<feature type="domain" description="B-block binding subunit of TFIIIC" evidence="7">
    <location>
        <begin position="196"/>
        <end position="263"/>
    </location>
</feature>
<dbReference type="PANTHER" id="PTHR15180">
    <property type="entry name" value="GENERAL TRANSCRIPTION FACTOR 3C POLYPEPTIDE 1"/>
    <property type="match status" value="1"/>
</dbReference>
<evidence type="ECO:0000313" key="9">
    <source>
        <dbReference type="EMBL" id="OQR86734.1"/>
    </source>
</evidence>
<keyword evidence="3" id="KW-0238">DNA-binding</keyword>
<dbReference type="Pfam" id="PF04182">
    <property type="entry name" value="B-block_TFIIIC"/>
    <property type="match status" value="1"/>
</dbReference>
<comment type="subcellular location">
    <subcellularLocation>
        <location evidence="1">Nucleus</location>
    </subcellularLocation>
</comment>
<dbReference type="OrthoDB" id="68020at2759"/>
<evidence type="ECO:0000259" key="7">
    <source>
        <dbReference type="Pfam" id="PF04182"/>
    </source>
</evidence>
<evidence type="ECO:0000256" key="2">
    <source>
        <dbReference type="ARBA" id="ARBA00022553"/>
    </source>
</evidence>
<organism evidence="9 10">
    <name type="scientific">Achlya hypogyna</name>
    <name type="common">Oomycete</name>
    <name type="synonym">Protoachlya hypogyna</name>
    <dbReference type="NCBI Taxonomy" id="1202772"/>
    <lineage>
        <taxon>Eukaryota</taxon>
        <taxon>Sar</taxon>
        <taxon>Stramenopiles</taxon>
        <taxon>Oomycota</taxon>
        <taxon>Saprolegniomycetes</taxon>
        <taxon>Saprolegniales</taxon>
        <taxon>Achlyaceae</taxon>
        <taxon>Achlya</taxon>
    </lineage>
</organism>